<dbReference type="Proteomes" id="UP000425960">
    <property type="component" value="Chromosome"/>
</dbReference>
<name>A0A5K7ZX98_9BACT</name>
<reference evidence="1 2" key="1">
    <citation type="submission" date="2019-11" db="EMBL/GenBank/DDBJ databases">
        <title>Comparative genomics of hydrocarbon-degrading Desulfosarcina strains.</title>
        <authorList>
            <person name="Watanabe M."/>
            <person name="Kojima H."/>
            <person name="Fukui M."/>
        </authorList>
    </citation>
    <scope>NUCLEOTIDE SEQUENCE [LARGE SCALE GENOMIC DNA]</scope>
    <source>
        <strain evidence="1 2">28bB2T</strain>
    </source>
</reference>
<evidence type="ECO:0000313" key="2">
    <source>
        <dbReference type="Proteomes" id="UP000425960"/>
    </source>
</evidence>
<accession>A0A5K7ZX98</accession>
<organism evidence="1 2">
    <name type="scientific">Desulfosarcina ovata subsp. sediminis</name>
    <dbReference type="NCBI Taxonomy" id="885957"/>
    <lineage>
        <taxon>Bacteria</taxon>
        <taxon>Pseudomonadati</taxon>
        <taxon>Thermodesulfobacteriota</taxon>
        <taxon>Desulfobacteria</taxon>
        <taxon>Desulfobacterales</taxon>
        <taxon>Desulfosarcinaceae</taxon>
        <taxon>Desulfosarcina</taxon>
    </lineage>
</organism>
<proteinExistence type="predicted"/>
<gene>
    <name evidence="1" type="ORF">DSCO28_53070</name>
</gene>
<dbReference type="AlphaFoldDB" id="A0A5K7ZX98"/>
<dbReference type="KEGG" id="dov:DSCO28_53070"/>
<protein>
    <submittedName>
        <fullName evidence="1">Uncharacterized protein</fullName>
    </submittedName>
</protein>
<sequence length="60" mass="6686">MIVDGHPVNSMPFEGQSNFGRIILKRMPRSPNQVLIEREKTGACDVHAACPGFESEAFIR</sequence>
<dbReference type="EMBL" id="AP021876">
    <property type="protein sequence ID" value="BBO84741.1"/>
    <property type="molecule type" value="Genomic_DNA"/>
</dbReference>
<evidence type="ECO:0000313" key="1">
    <source>
        <dbReference type="EMBL" id="BBO84741.1"/>
    </source>
</evidence>